<reference evidence="2" key="1">
    <citation type="journal article" date="2014" name="Nat. Genet.">
        <title>The genome of the stress-tolerant wild tomato species Solanum pennellii.</title>
        <authorList>
            <person name="Bolger A."/>
            <person name="Scossa F."/>
            <person name="Bolger M.E."/>
            <person name="Lanz C."/>
            <person name="Maumus F."/>
            <person name="Tohge T."/>
            <person name="Quesneville H."/>
            <person name="Alseekh S."/>
            <person name="Sorensen I."/>
            <person name="Lichtenstein G."/>
            <person name="Fich E.A."/>
            <person name="Conte M."/>
            <person name="Keller H."/>
            <person name="Schneeberger K."/>
            <person name="Schwacke R."/>
            <person name="Ofner I."/>
            <person name="Vrebalov J."/>
            <person name="Xu Y."/>
            <person name="Osorio S."/>
            <person name="Aflitos S.A."/>
            <person name="Schijlen E."/>
            <person name="Jimenez-Gomez J.M."/>
            <person name="Ryngajllo M."/>
            <person name="Kimura S."/>
            <person name="Kumar R."/>
            <person name="Koenig D."/>
            <person name="Headland L.R."/>
            <person name="Maloof J.N."/>
            <person name="Sinha N."/>
            <person name="van Ham R.C."/>
            <person name="Lankhorst R.K."/>
            <person name="Mao L."/>
            <person name="Vogel A."/>
            <person name="Arsova B."/>
            <person name="Panstruga R."/>
            <person name="Fei Z."/>
            <person name="Rose J.K."/>
            <person name="Zamir D."/>
            <person name="Carrari F."/>
            <person name="Giovannoni J.J."/>
            <person name="Weigel D."/>
            <person name="Usadel B."/>
            <person name="Fernie A.R."/>
        </authorList>
    </citation>
    <scope>NUCLEOTIDE SEQUENCE [LARGE SCALE GENOMIC DNA]</scope>
    <source>
        <strain evidence="2">cv. LA0716</strain>
    </source>
</reference>
<feature type="region of interest" description="Disordered" evidence="1">
    <location>
        <begin position="112"/>
        <end position="131"/>
    </location>
</feature>
<reference evidence="3" key="2">
    <citation type="submission" date="2025-08" db="UniProtKB">
        <authorList>
            <consortium name="RefSeq"/>
        </authorList>
    </citation>
    <scope>IDENTIFICATION</scope>
</reference>
<accession>A0ABM1FUD1</accession>
<protein>
    <submittedName>
        <fullName evidence="3">Uncharacterized protein LOC107007652</fullName>
    </submittedName>
</protein>
<evidence type="ECO:0000313" key="3">
    <source>
        <dbReference type="RefSeq" id="XP_015061831.1"/>
    </source>
</evidence>
<dbReference type="Proteomes" id="UP000694930">
    <property type="component" value="Chromosome 12"/>
</dbReference>
<proteinExistence type="predicted"/>
<organism evidence="2 3">
    <name type="scientific">Solanum pennellii</name>
    <name type="common">Tomato</name>
    <name type="synonym">Lycopersicon pennellii</name>
    <dbReference type="NCBI Taxonomy" id="28526"/>
    <lineage>
        <taxon>Eukaryota</taxon>
        <taxon>Viridiplantae</taxon>
        <taxon>Streptophyta</taxon>
        <taxon>Embryophyta</taxon>
        <taxon>Tracheophyta</taxon>
        <taxon>Spermatophyta</taxon>
        <taxon>Magnoliopsida</taxon>
        <taxon>eudicotyledons</taxon>
        <taxon>Gunneridae</taxon>
        <taxon>Pentapetalae</taxon>
        <taxon>asterids</taxon>
        <taxon>lamiids</taxon>
        <taxon>Solanales</taxon>
        <taxon>Solanaceae</taxon>
        <taxon>Solanoideae</taxon>
        <taxon>Solaneae</taxon>
        <taxon>Solanum</taxon>
        <taxon>Solanum subgen. Lycopersicon</taxon>
    </lineage>
</organism>
<evidence type="ECO:0000256" key="1">
    <source>
        <dbReference type="SAM" id="MobiDB-lite"/>
    </source>
</evidence>
<sequence length="207" mass="23039">MGIWDFISSGAESVKRNTPDLATPVTKVCKGTYYNSATAVKMIDNVVRVNGVQKLGQYIYMPDEEGRAKIVSFSTKFAKNASVYAIKESAKIFLPGGKAVSQIYSQTVREMEGESKNNQNAPCNKEITSNSSKVATSIGPLGLLNGEEMLENRELQLSSENKAQVDSFAHQTPEDVLRVFMMKEFIGSRYLDNLLVPDHPHNRRKRN</sequence>
<dbReference type="GeneID" id="107007652"/>
<name>A0ABM1FUD1_SOLPN</name>
<keyword evidence="2" id="KW-1185">Reference proteome</keyword>
<feature type="compositionally biased region" description="Polar residues" evidence="1">
    <location>
        <begin position="116"/>
        <end position="131"/>
    </location>
</feature>
<evidence type="ECO:0000313" key="2">
    <source>
        <dbReference type="Proteomes" id="UP000694930"/>
    </source>
</evidence>
<gene>
    <name evidence="3" type="primary">LOC107007652</name>
</gene>
<dbReference type="RefSeq" id="XP_015061831.1">
    <property type="nucleotide sequence ID" value="XM_015206345.2"/>
</dbReference>